<dbReference type="GO" id="GO:0004527">
    <property type="term" value="F:exonuclease activity"/>
    <property type="evidence" value="ECO:0007669"/>
    <property type="project" value="UniProtKB-KW"/>
</dbReference>
<evidence type="ECO:0000256" key="5">
    <source>
        <dbReference type="ARBA" id="ARBA00034923"/>
    </source>
</evidence>
<dbReference type="SUPFAM" id="SSF52540">
    <property type="entry name" value="P-loop containing nucleoside triphosphate hydrolases"/>
    <property type="match status" value="2"/>
</dbReference>
<evidence type="ECO:0000256" key="2">
    <source>
        <dbReference type="ARBA" id="ARBA00022801"/>
    </source>
</evidence>
<keyword evidence="3" id="KW-0347">Helicase</keyword>
<comment type="caution">
    <text evidence="7">The sequence shown here is derived from an EMBL/GenBank/DDBJ whole genome shotgun (WGS) entry which is preliminary data.</text>
</comment>
<sequence length="186" mass="20440">MLKKTFRCAQGIADVSLWFVMRGASGALIDKSVEARNPAIEGGVRVVELEDSACARVEALQQELERIAKINAACGTTATVFILTRNRQEKHLPEGLTPAVFDDLTERFVPRGLVVLHQSLHGSKGLGADYVVIAGLDAGTGGYPRDRVQEPLLELLLPAQKSQNEEERRLFYVGLTRAKREVTLED</sequence>
<keyword evidence="7" id="KW-0269">Exonuclease</keyword>
<dbReference type="PANTHER" id="PTHR11070">
    <property type="entry name" value="UVRD / RECB / PCRA DNA HELICASE FAMILY MEMBER"/>
    <property type="match status" value="1"/>
</dbReference>
<keyword evidence="1" id="KW-0547">Nucleotide-binding</keyword>
<evidence type="ECO:0000256" key="4">
    <source>
        <dbReference type="ARBA" id="ARBA00022840"/>
    </source>
</evidence>
<organism evidence="7 8">
    <name type="scientific">Paraburkholderia metrosideri</name>
    <dbReference type="NCBI Taxonomy" id="580937"/>
    <lineage>
        <taxon>Bacteria</taxon>
        <taxon>Pseudomonadati</taxon>
        <taxon>Pseudomonadota</taxon>
        <taxon>Betaproteobacteria</taxon>
        <taxon>Burkholderiales</taxon>
        <taxon>Burkholderiaceae</taxon>
        <taxon>Paraburkholderia</taxon>
    </lineage>
</organism>
<dbReference type="PANTHER" id="PTHR11070:SF2">
    <property type="entry name" value="ATP-DEPENDENT DNA HELICASE SRS2"/>
    <property type="match status" value="1"/>
</dbReference>
<keyword evidence="8" id="KW-1185">Reference proteome</keyword>
<accession>A0ABW9DNQ6</accession>
<keyword evidence="2" id="KW-0378">Hydrolase</keyword>
<keyword evidence="4" id="KW-0067">ATP-binding</keyword>
<dbReference type="Gene3D" id="3.40.50.300">
    <property type="entry name" value="P-loop containing nucleotide triphosphate hydrolases"/>
    <property type="match status" value="1"/>
</dbReference>
<feature type="domain" description="UvrD-like helicase C-terminal" evidence="6">
    <location>
        <begin position="119"/>
        <end position="183"/>
    </location>
</feature>
<proteinExistence type="predicted"/>
<keyword evidence="7" id="KW-0540">Nuclease</keyword>
<evidence type="ECO:0000313" key="7">
    <source>
        <dbReference type="EMBL" id="MFM0636249.1"/>
    </source>
</evidence>
<gene>
    <name evidence="7" type="ORF">PQQ63_06035</name>
</gene>
<dbReference type="EMBL" id="JAQQCF010000003">
    <property type="protein sequence ID" value="MFM0636249.1"/>
    <property type="molecule type" value="Genomic_DNA"/>
</dbReference>
<dbReference type="Proteomes" id="UP001629432">
    <property type="component" value="Unassembled WGS sequence"/>
</dbReference>
<evidence type="ECO:0000256" key="3">
    <source>
        <dbReference type="ARBA" id="ARBA00022806"/>
    </source>
</evidence>
<name>A0ABW9DNQ6_9BURK</name>
<dbReference type="InterPro" id="IPR000212">
    <property type="entry name" value="DNA_helicase_UvrD/REP"/>
</dbReference>
<evidence type="ECO:0000313" key="8">
    <source>
        <dbReference type="Proteomes" id="UP001629432"/>
    </source>
</evidence>
<dbReference type="InterPro" id="IPR014017">
    <property type="entry name" value="DNA_helicase_UvrD-like_C"/>
</dbReference>
<dbReference type="RefSeq" id="WP_408240866.1">
    <property type="nucleotide sequence ID" value="NZ_JAQQCF010000003.1"/>
</dbReference>
<evidence type="ECO:0000259" key="6">
    <source>
        <dbReference type="Pfam" id="PF13361"/>
    </source>
</evidence>
<evidence type="ECO:0000256" key="1">
    <source>
        <dbReference type="ARBA" id="ARBA00022741"/>
    </source>
</evidence>
<dbReference type="Pfam" id="PF13361">
    <property type="entry name" value="UvrD_C"/>
    <property type="match status" value="1"/>
</dbReference>
<reference evidence="7 8" key="1">
    <citation type="journal article" date="2024" name="Chem. Sci.">
        <title>Discovery of megapolipeptins by genome mining of a Burkholderiales bacteria collection.</title>
        <authorList>
            <person name="Paulo B.S."/>
            <person name="Recchia M.J.J."/>
            <person name="Lee S."/>
            <person name="Fergusson C.H."/>
            <person name="Romanowski S.B."/>
            <person name="Hernandez A."/>
            <person name="Krull N."/>
            <person name="Liu D.Y."/>
            <person name="Cavanagh H."/>
            <person name="Bos A."/>
            <person name="Gray C.A."/>
            <person name="Murphy B.T."/>
            <person name="Linington R.G."/>
            <person name="Eustaquio A.S."/>
        </authorList>
    </citation>
    <scope>NUCLEOTIDE SEQUENCE [LARGE SCALE GENOMIC DNA]</scope>
    <source>
        <strain evidence="7 8">RL17-338-BIC-A</strain>
    </source>
</reference>
<dbReference type="InterPro" id="IPR027417">
    <property type="entry name" value="P-loop_NTPase"/>
</dbReference>
<protein>
    <recommendedName>
        <fullName evidence="5">DNA 3'-5' helicase II</fullName>
    </recommendedName>
</protein>